<proteinExistence type="predicted"/>
<accession>A0A5B7J5V7</accession>
<reference evidence="2 3" key="1">
    <citation type="submission" date="2019-05" db="EMBL/GenBank/DDBJ databases">
        <title>Another draft genome of Portunus trituberculatus and its Hox gene families provides insights of decapod evolution.</title>
        <authorList>
            <person name="Jeong J.-H."/>
            <person name="Song I."/>
            <person name="Kim S."/>
            <person name="Choi T."/>
            <person name="Kim D."/>
            <person name="Ryu S."/>
            <person name="Kim W."/>
        </authorList>
    </citation>
    <scope>NUCLEOTIDE SEQUENCE [LARGE SCALE GENOMIC DNA]</scope>
    <source>
        <tissue evidence="2">Muscle</tissue>
    </source>
</reference>
<gene>
    <name evidence="2" type="ORF">E2C01_085100</name>
</gene>
<dbReference type="Proteomes" id="UP000324222">
    <property type="component" value="Unassembled WGS sequence"/>
</dbReference>
<organism evidence="2 3">
    <name type="scientific">Portunus trituberculatus</name>
    <name type="common">Swimming crab</name>
    <name type="synonym">Neptunus trituberculatus</name>
    <dbReference type="NCBI Taxonomy" id="210409"/>
    <lineage>
        <taxon>Eukaryota</taxon>
        <taxon>Metazoa</taxon>
        <taxon>Ecdysozoa</taxon>
        <taxon>Arthropoda</taxon>
        <taxon>Crustacea</taxon>
        <taxon>Multicrustacea</taxon>
        <taxon>Malacostraca</taxon>
        <taxon>Eumalacostraca</taxon>
        <taxon>Eucarida</taxon>
        <taxon>Decapoda</taxon>
        <taxon>Pleocyemata</taxon>
        <taxon>Brachyura</taxon>
        <taxon>Eubrachyura</taxon>
        <taxon>Portunoidea</taxon>
        <taxon>Portunidae</taxon>
        <taxon>Portuninae</taxon>
        <taxon>Portunus</taxon>
    </lineage>
</organism>
<keyword evidence="3" id="KW-1185">Reference proteome</keyword>
<dbReference type="EMBL" id="VSRR010083347">
    <property type="protein sequence ID" value="MPC90129.1"/>
    <property type="molecule type" value="Genomic_DNA"/>
</dbReference>
<comment type="caution">
    <text evidence="2">The sequence shown here is derived from an EMBL/GenBank/DDBJ whole genome shotgun (WGS) entry which is preliminary data.</text>
</comment>
<name>A0A5B7J5V7_PORTR</name>
<evidence type="ECO:0000256" key="1">
    <source>
        <dbReference type="SAM" id="MobiDB-lite"/>
    </source>
</evidence>
<evidence type="ECO:0000313" key="3">
    <source>
        <dbReference type="Proteomes" id="UP000324222"/>
    </source>
</evidence>
<evidence type="ECO:0000313" key="2">
    <source>
        <dbReference type="EMBL" id="MPC90129.1"/>
    </source>
</evidence>
<feature type="compositionally biased region" description="Polar residues" evidence="1">
    <location>
        <begin position="73"/>
        <end position="99"/>
    </location>
</feature>
<protein>
    <submittedName>
        <fullName evidence="2">Uncharacterized protein</fullName>
    </submittedName>
</protein>
<feature type="region of interest" description="Disordered" evidence="1">
    <location>
        <begin position="51"/>
        <end position="99"/>
    </location>
</feature>
<sequence length="99" mass="10391">MPSKKRSAGSAEVMGYGTQELGLNLSCILLQALIHAPFPPGGSPCPHLWRSAGRRPGHASCRSRLPHHRLSAESPSGSLLCRTNSPSGTQPHPASVSAM</sequence>
<dbReference type="AlphaFoldDB" id="A0A5B7J5V7"/>